<comment type="caution">
    <text evidence="2">The sequence shown here is derived from an EMBL/GenBank/DDBJ whole genome shotgun (WGS) entry which is preliminary data.</text>
</comment>
<dbReference type="Proteomes" id="UP000233551">
    <property type="component" value="Unassembled WGS sequence"/>
</dbReference>
<gene>
    <name evidence="2" type="ORF">CRG98_022236</name>
</gene>
<feature type="compositionally biased region" description="Basic residues" evidence="1">
    <location>
        <begin position="86"/>
        <end position="99"/>
    </location>
</feature>
<sequence length="113" mass="12775">GKGRWWLIDRPPLPQTRLLASSELVDDLVGGHHGWSRSHYRLYLLPISLFEERVRERRFGENPVGGGPIADHLPSDEVAGFRQPCRRVGGRQLGHHHPKSMLQEGRAESPLTS</sequence>
<keyword evidence="3" id="KW-1185">Reference proteome</keyword>
<proteinExistence type="predicted"/>
<dbReference type="EMBL" id="PGOL01001510">
    <property type="protein sequence ID" value="PKI57391.1"/>
    <property type="molecule type" value="Genomic_DNA"/>
</dbReference>
<evidence type="ECO:0000313" key="3">
    <source>
        <dbReference type="Proteomes" id="UP000233551"/>
    </source>
</evidence>
<protein>
    <submittedName>
        <fullName evidence="2">Uncharacterized protein</fullName>
    </submittedName>
</protein>
<evidence type="ECO:0000313" key="2">
    <source>
        <dbReference type="EMBL" id="PKI57391.1"/>
    </source>
</evidence>
<accession>A0A2I0JM90</accession>
<organism evidence="2 3">
    <name type="scientific">Punica granatum</name>
    <name type="common">Pomegranate</name>
    <dbReference type="NCBI Taxonomy" id="22663"/>
    <lineage>
        <taxon>Eukaryota</taxon>
        <taxon>Viridiplantae</taxon>
        <taxon>Streptophyta</taxon>
        <taxon>Embryophyta</taxon>
        <taxon>Tracheophyta</taxon>
        <taxon>Spermatophyta</taxon>
        <taxon>Magnoliopsida</taxon>
        <taxon>eudicotyledons</taxon>
        <taxon>Gunneridae</taxon>
        <taxon>Pentapetalae</taxon>
        <taxon>rosids</taxon>
        <taxon>malvids</taxon>
        <taxon>Myrtales</taxon>
        <taxon>Lythraceae</taxon>
        <taxon>Punica</taxon>
    </lineage>
</organism>
<evidence type="ECO:0000256" key="1">
    <source>
        <dbReference type="SAM" id="MobiDB-lite"/>
    </source>
</evidence>
<dbReference type="AlphaFoldDB" id="A0A2I0JM90"/>
<feature type="region of interest" description="Disordered" evidence="1">
    <location>
        <begin position="86"/>
        <end position="113"/>
    </location>
</feature>
<feature type="non-terminal residue" evidence="2">
    <location>
        <position position="1"/>
    </location>
</feature>
<name>A0A2I0JM90_PUNGR</name>
<reference evidence="2 3" key="1">
    <citation type="submission" date="2017-11" db="EMBL/GenBank/DDBJ databases">
        <title>De-novo sequencing of pomegranate (Punica granatum L.) genome.</title>
        <authorList>
            <person name="Akparov Z."/>
            <person name="Amiraslanov A."/>
            <person name="Hajiyeva S."/>
            <person name="Abbasov M."/>
            <person name="Kaur K."/>
            <person name="Hamwieh A."/>
            <person name="Solovyev V."/>
            <person name="Salamov A."/>
            <person name="Braich B."/>
            <person name="Kosarev P."/>
            <person name="Mahmoud A."/>
            <person name="Hajiyev E."/>
            <person name="Babayeva S."/>
            <person name="Izzatullayeva V."/>
            <person name="Mammadov A."/>
            <person name="Mammadov A."/>
            <person name="Sharifova S."/>
            <person name="Ojaghi J."/>
            <person name="Eynullazada K."/>
            <person name="Bayramov B."/>
            <person name="Abdulazimova A."/>
            <person name="Shahmuradov I."/>
        </authorList>
    </citation>
    <scope>NUCLEOTIDE SEQUENCE [LARGE SCALE GENOMIC DNA]</scope>
    <source>
        <strain evidence="3">cv. AG2017</strain>
        <tissue evidence="2">Leaf</tissue>
    </source>
</reference>